<dbReference type="Proteomes" id="UP000811246">
    <property type="component" value="Chromosome 14"/>
</dbReference>
<feature type="transmembrane region" description="Helical" evidence="1">
    <location>
        <begin position="32"/>
        <end position="52"/>
    </location>
</feature>
<gene>
    <name evidence="2" type="ORF">I3842_14G035500</name>
</gene>
<evidence type="ECO:0000313" key="2">
    <source>
        <dbReference type="EMBL" id="KAG6677601.1"/>
    </source>
</evidence>
<accession>A0A922AEZ4</accession>
<reference evidence="2" key="1">
    <citation type="submission" date="2021-01" db="EMBL/GenBank/DDBJ databases">
        <authorList>
            <person name="Lovell J.T."/>
            <person name="Bentley N."/>
            <person name="Bhattarai G."/>
            <person name="Jenkins J.W."/>
            <person name="Sreedasyam A."/>
            <person name="Alarcon Y."/>
            <person name="Bock C."/>
            <person name="Boston L."/>
            <person name="Carlson J."/>
            <person name="Cervantes K."/>
            <person name="Clermont K."/>
            <person name="Krom N."/>
            <person name="Kubenka K."/>
            <person name="Mamidi S."/>
            <person name="Mattison C."/>
            <person name="Monteros M."/>
            <person name="Pisani C."/>
            <person name="Plott C."/>
            <person name="Rajasekar S."/>
            <person name="Rhein H.S."/>
            <person name="Rohla C."/>
            <person name="Song M."/>
            <person name="Hilaire R.S."/>
            <person name="Shu S."/>
            <person name="Wells L."/>
            <person name="Wang X."/>
            <person name="Webber J."/>
            <person name="Heerema R.J."/>
            <person name="Klein P."/>
            <person name="Conner P."/>
            <person name="Grauke L."/>
            <person name="Grimwood J."/>
            <person name="Schmutz J."/>
            <person name="Randall J.J."/>
        </authorList>
    </citation>
    <scope>NUCLEOTIDE SEQUENCE</scope>
    <source>
        <tissue evidence="2">Leaf</tissue>
    </source>
</reference>
<dbReference type="AlphaFoldDB" id="A0A922AEZ4"/>
<organism evidence="2 3">
    <name type="scientific">Carya illinoinensis</name>
    <name type="common">Pecan</name>
    <dbReference type="NCBI Taxonomy" id="32201"/>
    <lineage>
        <taxon>Eukaryota</taxon>
        <taxon>Viridiplantae</taxon>
        <taxon>Streptophyta</taxon>
        <taxon>Embryophyta</taxon>
        <taxon>Tracheophyta</taxon>
        <taxon>Spermatophyta</taxon>
        <taxon>Magnoliopsida</taxon>
        <taxon>eudicotyledons</taxon>
        <taxon>Gunneridae</taxon>
        <taxon>Pentapetalae</taxon>
        <taxon>rosids</taxon>
        <taxon>fabids</taxon>
        <taxon>Fagales</taxon>
        <taxon>Juglandaceae</taxon>
        <taxon>Carya</taxon>
    </lineage>
</organism>
<keyword evidence="1" id="KW-0812">Transmembrane</keyword>
<dbReference type="EMBL" id="CM031838">
    <property type="protein sequence ID" value="KAG6677601.1"/>
    <property type="molecule type" value="Genomic_DNA"/>
</dbReference>
<keyword evidence="1" id="KW-1133">Transmembrane helix</keyword>
<sequence length="66" mass="7846">MGVLVPILGIEKSLILVRKQNWTSPRSCADKITHIPLVFLGWNAVLYFWWWWQTFHINYSLNPSIF</sequence>
<name>A0A922AEZ4_CARIL</name>
<protein>
    <submittedName>
        <fullName evidence="2">Uncharacterized protein</fullName>
    </submittedName>
</protein>
<comment type="caution">
    <text evidence="2">The sequence shown here is derived from an EMBL/GenBank/DDBJ whole genome shotgun (WGS) entry which is preliminary data.</text>
</comment>
<keyword evidence="1" id="KW-0472">Membrane</keyword>
<evidence type="ECO:0000256" key="1">
    <source>
        <dbReference type="SAM" id="Phobius"/>
    </source>
</evidence>
<proteinExistence type="predicted"/>
<evidence type="ECO:0000313" key="3">
    <source>
        <dbReference type="Proteomes" id="UP000811246"/>
    </source>
</evidence>